<dbReference type="EMBL" id="CP144748">
    <property type="protein sequence ID" value="WVZ71579.1"/>
    <property type="molecule type" value="Genomic_DNA"/>
</dbReference>
<dbReference type="Proteomes" id="UP001341281">
    <property type="component" value="Chromosome 04"/>
</dbReference>
<protein>
    <submittedName>
        <fullName evidence="2">Uncharacterized protein</fullName>
    </submittedName>
</protein>
<organism evidence="2 3">
    <name type="scientific">Paspalum notatum var. saurae</name>
    <dbReference type="NCBI Taxonomy" id="547442"/>
    <lineage>
        <taxon>Eukaryota</taxon>
        <taxon>Viridiplantae</taxon>
        <taxon>Streptophyta</taxon>
        <taxon>Embryophyta</taxon>
        <taxon>Tracheophyta</taxon>
        <taxon>Spermatophyta</taxon>
        <taxon>Magnoliopsida</taxon>
        <taxon>Liliopsida</taxon>
        <taxon>Poales</taxon>
        <taxon>Poaceae</taxon>
        <taxon>PACMAD clade</taxon>
        <taxon>Panicoideae</taxon>
        <taxon>Andropogonodae</taxon>
        <taxon>Paspaleae</taxon>
        <taxon>Paspalinae</taxon>
        <taxon>Paspalum</taxon>
    </lineage>
</organism>
<evidence type="ECO:0000313" key="2">
    <source>
        <dbReference type="EMBL" id="WVZ71579.1"/>
    </source>
</evidence>
<keyword evidence="1" id="KW-1133">Transmembrane helix</keyword>
<reference evidence="2 3" key="1">
    <citation type="submission" date="2024-02" db="EMBL/GenBank/DDBJ databases">
        <title>High-quality chromosome-scale genome assembly of Pensacola bahiagrass (Paspalum notatum Flugge var. saurae).</title>
        <authorList>
            <person name="Vega J.M."/>
            <person name="Podio M."/>
            <person name="Orjuela J."/>
            <person name="Siena L.A."/>
            <person name="Pessino S.C."/>
            <person name="Combes M.C."/>
            <person name="Mariac C."/>
            <person name="Albertini E."/>
            <person name="Pupilli F."/>
            <person name="Ortiz J.P.A."/>
            <person name="Leblanc O."/>
        </authorList>
    </citation>
    <scope>NUCLEOTIDE SEQUENCE [LARGE SCALE GENOMIC DNA]</scope>
    <source>
        <strain evidence="2">R1</strain>
        <tissue evidence="2">Leaf</tissue>
    </source>
</reference>
<sequence length="64" mass="6704">MAGGENGPAVPLLGTTKRTAARREGCPACRLDEANSTSDGVPYLNFFYIWIVCLTAAASRTGIA</sequence>
<keyword evidence="1" id="KW-0472">Membrane</keyword>
<dbReference type="AlphaFoldDB" id="A0AAQ3TCR5"/>
<accession>A0AAQ3TCR5</accession>
<keyword evidence="1" id="KW-0812">Transmembrane</keyword>
<evidence type="ECO:0000313" key="3">
    <source>
        <dbReference type="Proteomes" id="UP001341281"/>
    </source>
</evidence>
<gene>
    <name evidence="2" type="ORF">U9M48_020151</name>
</gene>
<keyword evidence="3" id="KW-1185">Reference proteome</keyword>
<proteinExistence type="predicted"/>
<evidence type="ECO:0000256" key="1">
    <source>
        <dbReference type="SAM" id="Phobius"/>
    </source>
</evidence>
<name>A0AAQ3TCR5_PASNO</name>
<feature type="transmembrane region" description="Helical" evidence="1">
    <location>
        <begin position="43"/>
        <end position="63"/>
    </location>
</feature>